<organism evidence="2 3">
    <name type="scientific">Hydnum rufescens UP504</name>
    <dbReference type="NCBI Taxonomy" id="1448309"/>
    <lineage>
        <taxon>Eukaryota</taxon>
        <taxon>Fungi</taxon>
        <taxon>Dikarya</taxon>
        <taxon>Basidiomycota</taxon>
        <taxon>Agaricomycotina</taxon>
        <taxon>Agaricomycetes</taxon>
        <taxon>Cantharellales</taxon>
        <taxon>Hydnaceae</taxon>
        <taxon>Hydnum</taxon>
    </lineage>
</organism>
<keyword evidence="3" id="KW-1185">Reference proteome</keyword>
<sequence>MLSTPISISKKAYSRFVLLSTLLALLSAHISDPFCICKVLYSSYVGLLASLCCLYSISSSVHHMWCSISRMRKWIDIGMLGLLWKR</sequence>
<feature type="transmembrane region" description="Helical" evidence="1">
    <location>
        <begin position="43"/>
        <end position="65"/>
    </location>
</feature>
<protein>
    <submittedName>
        <fullName evidence="2">Uncharacterized protein</fullName>
    </submittedName>
</protein>
<comment type="caution">
    <text evidence="2">The sequence shown here is derived from an EMBL/GenBank/DDBJ whole genome shotgun (WGS) entry which is preliminary data.</text>
</comment>
<dbReference type="AlphaFoldDB" id="A0A9P6B3P3"/>
<keyword evidence="1" id="KW-1133">Transmembrane helix</keyword>
<reference evidence="2" key="1">
    <citation type="journal article" date="2020" name="Nat. Commun.">
        <title>Large-scale genome sequencing of mycorrhizal fungi provides insights into the early evolution of symbiotic traits.</title>
        <authorList>
            <person name="Miyauchi S."/>
            <person name="Kiss E."/>
            <person name="Kuo A."/>
            <person name="Drula E."/>
            <person name="Kohler A."/>
            <person name="Sanchez-Garcia M."/>
            <person name="Morin E."/>
            <person name="Andreopoulos B."/>
            <person name="Barry K.W."/>
            <person name="Bonito G."/>
            <person name="Buee M."/>
            <person name="Carver A."/>
            <person name="Chen C."/>
            <person name="Cichocki N."/>
            <person name="Clum A."/>
            <person name="Culley D."/>
            <person name="Crous P.W."/>
            <person name="Fauchery L."/>
            <person name="Girlanda M."/>
            <person name="Hayes R.D."/>
            <person name="Keri Z."/>
            <person name="LaButti K."/>
            <person name="Lipzen A."/>
            <person name="Lombard V."/>
            <person name="Magnuson J."/>
            <person name="Maillard F."/>
            <person name="Murat C."/>
            <person name="Nolan M."/>
            <person name="Ohm R.A."/>
            <person name="Pangilinan J."/>
            <person name="Pereira M.F."/>
            <person name="Perotto S."/>
            <person name="Peter M."/>
            <person name="Pfister S."/>
            <person name="Riley R."/>
            <person name="Sitrit Y."/>
            <person name="Stielow J.B."/>
            <person name="Szollosi G."/>
            <person name="Zifcakova L."/>
            <person name="Stursova M."/>
            <person name="Spatafora J.W."/>
            <person name="Tedersoo L."/>
            <person name="Vaario L.M."/>
            <person name="Yamada A."/>
            <person name="Yan M."/>
            <person name="Wang P."/>
            <person name="Xu J."/>
            <person name="Bruns T."/>
            <person name="Baldrian P."/>
            <person name="Vilgalys R."/>
            <person name="Dunand C."/>
            <person name="Henrissat B."/>
            <person name="Grigoriev I.V."/>
            <person name="Hibbett D."/>
            <person name="Nagy L.G."/>
            <person name="Martin F.M."/>
        </authorList>
    </citation>
    <scope>NUCLEOTIDE SEQUENCE</scope>
    <source>
        <strain evidence="2">UP504</strain>
    </source>
</reference>
<evidence type="ECO:0000313" key="2">
    <source>
        <dbReference type="EMBL" id="KAF9516390.1"/>
    </source>
</evidence>
<keyword evidence="1" id="KW-0472">Membrane</keyword>
<evidence type="ECO:0000313" key="3">
    <source>
        <dbReference type="Proteomes" id="UP000886523"/>
    </source>
</evidence>
<proteinExistence type="predicted"/>
<name>A0A9P6B3P3_9AGAM</name>
<dbReference type="Proteomes" id="UP000886523">
    <property type="component" value="Unassembled WGS sequence"/>
</dbReference>
<dbReference type="EMBL" id="MU128940">
    <property type="protein sequence ID" value="KAF9516390.1"/>
    <property type="molecule type" value="Genomic_DNA"/>
</dbReference>
<keyword evidence="1" id="KW-0812">Transmembrane</keyword>
<gene>
    <name evidence="2" type="ORF">BS47DRAFT_682468</name>
</gene>
<evidence type="ECO:0000256" key="1">
    <source>
        <dbReference type="SAM" id="Phobius"/>
    </source>
</evidence>
<accession>A0A9P6B3P3</accession>